<feature type="region of interest" description="Disordered" evidence="1">
    <location>
        <begin position="1"/>
        <end position="84"/>
    </location>
</feature>
<protein>
    <submittedName>
        <fullName evidence="2">Uncharacterized protein</fullName>
    </submittedName>
</protein>
<reference evidence="2" key="1">
    <citation type="journal article" date="2022" name="bioRxiv">
        <title>Sequencing and chromosome-scale assembly of the giantPleurodeles waltlgenome.</title>
        <authorList>
            <person name="Brown T."/>
            <person name="Elewa A."/>
            <person name="Iarovenko S."/>
            <person name="Subramanian E."/>
            <person name="Araus A.J."/>
            <person name="Petzold A."/>
            <person name="Susuki M."/>
            <person name="Suzuki K.-i.T."/>
            <person name="Hayashi T."/>
            <person name="Toyoda A."/>
            <person name="Oliveira C."/>
            <person name="Osipova E."/>
            <person name="Leigh N.D."/>
            <person name="Simon A."/>
            <person name="Yun M.H."/>
        </authorList>
    </citation>
    <scope>NUCLEOTIDE SEQUENCE</scope>
    <source>
        <strain evidence="2">20211129_DDA</strain>
        <tissue evidence="2">Liver</tissue>
    </source>
</reference>
<sequence length="100" mass="10745">MRLTRHDLYHATQRLSRSPSPTRASPRLSSPVLRRLDAQARASSPSCAVPAGTPHRPAGLRTEAPAHQESPAPQVGHRAALAGPARCAQRRIIWDSGAES</sequence>
<organism evidence="2 3">
    <name type="scientific">Pleurodeles waltl</name>
    <name type="common">Iberian ribbed newt</name>
    <dbReference type="NCBI Taxonomy" id="8319"/>
    <lineage>
        <taxon>Eukaryota</taxon>
        <taxon>Metazoa</taxon>
        <taxon>Chordata</taxon>
        <taxon>Craniata</taxon>
        <taxon>Vertebrata</taxon>
        <taxon>Euteleostomi</taxon>
        <taxon>Amphibia</taxon>
        <taxon>Batrachia</taxon>
        <taxon>Caudata</taxon>
        <taxon>Salamandroidea</taxon>
        <taxon>Salamandridae</taxon>
        <taxon>Pleurodelinae</taxon>
        <taxon>Pleurodeles</taxon>
    </lineage>
</organism>
<evidence type="ECO:0000313" key="2">
    <source>
        <dbReference type="EMBL" id="KAJ1118136.1"/>
    </source>
</evidence>
<dbReference type="AlphaFoldDB" id="A0AAV7NRM1"/>
<evidence type="ECO:0000313" key="3">
    <source>
        <dbReference type="Proteomes" id="UP001066276"/>
    </source>
</evidence>
<accession>A0AAV7NRM1</accession>
<dbReference type="EMBL" id="JANPWB010000012">
    <property type="protein sequence ID" value="KAJ1118136.1"/>
    <property type="molecule type" value="Genomic_DNA"/>
</dbReference>
<dbReference type="Proteomes" id="UP001066276">
    <property type="component" value="Chromosome 8"/>
</dbReference>
<gene>
    <name evidence="2" type="ORF">NDU88_006331</name>
</gene>
<evidence type="ECO:0000256" key="1">
    <source>
        <dbReference type="SAM" id="MobiDB-lite"/>
    </source>
</evidence>
<keyword evidence="3" id="KW-1185">Reference proteome</keyword>
<proteinExistence type="predicted"/>
<feature type="compositionally biased region" description="Low complexity" evidence="1">
    <location>
        <begin position="14"/>
        <end position="31"/>
    </location>
</feature>
<name>A0AAV7NRM1_PLEWA</name>
<comment type="caution">
    <text evidence="2">The sequence shown here is derived from an EMBL/GenBank/DDBJ whole genome shotgun (WGS) entry which is preliminary data.</text>
</comment>